<reference evidence="2 3" key="2">
    <citation type="submission" date="2017-08" db="EMBL/GenBank/DDBJ databases">
        <title>WGS of novel Burkholderia cepaca complex species.</title>
        <authorList>
            <person name="Lipuma J."/>
            <person name="Spilker T."/>
        </authorList>
    </citation>
    <scope>NUCLEOTIDE SEQUENCE [LARGE SCALE GENOMIC DNA]</scope>
    <source>
        <strain evidence="2 3">AU17325</strain>
    </source>
</reference>
<dbReference type="OrthoDB" id="9113831at2"/>
<comment type="caution">
    <text evidence="2">The sequence shown here is derived from an EMBL/GenBank/DDBJ whole genome shotgun (WGS) entry which is preliminary data.</text>
</comment>
<feature type="region of interest" description="Disordered" evidence="1">
    <location>
        <begin position="398"/>
        <end position="422"/>
    </location>
</feature>
<evidence type="ECO:0000313" key="3">
    <source>
        <dbReference type="Proteomes" id="UP000214600"/>
    </source>
</evidence>
<dbReference type="Proteomes" id="UP000214600">
    <property type="component" value="Unassembled WGS sequence"/>
</dbReference>
<name>A0A228IJ11_9BURK</name>
<reference evidence="3" key="1">
    <citation type="submission" date="2017-06" db="EMBL/GenBank/DDBJ databases">
        <authorList>
            <person name="LiPuma J."/>
            <person name="Spilker T."/>
        </authorList>
    </citation>
    <scope>NUCLEOTIDE SEQUENCE [LARGE SCALE GENOMIC DNA]</scope>
    <source>
        <strain evidence="3">AU17325</strain>
    </source>
</reference>
<dbReference type="AlphaFoldDB" id="A0A228IJ11"/>
<sequence length="528" mass="54624">MSIEISSNNASTTLALALPASGVGSTQVTLTSGTGKLFPQPGPASYPPGETTYFRLSLVDAATQTKHEIVYVTSRVGDVLTVLRGQEGTAVQQWNAGDIAFNGNTAGTEGVQVQVTQLQSGYLTYVAGQGSTSALSATLPIQGLSGLNAGITLNVLIPSTNAGAYTFNLNNFGNRAVVDSLGNPLDAGYLVGGVIYQFVYDGTRWVVSSGNDKARALYVDDSAPASAPNGLIVNTGLNLTALTRGFIVYVRAANTNSTGVTLKVDNLAPVPAVASDGNAIQATGIKSGGTYRFLFDGQRFVTDVSNNQSFPIGTVLDFWGNQSDIVTKYGPGWQVADGSNGTPDLRDRMTIGAGLSYQKGAVGGATTVALTVENLPPHSHPASQTPHTHHLAWDHAHGVNDGGHAHGVSQSPHGHGVNDPGHQHAYHVIARATTDAGSTALTGGGTTTSWDGQFDGITDGSGTGIWIQPQYANVSINGSGANISIQNFHTEIDTWGANANVTVGNTGNGTPVGVINPYVALWKIIRVS</sequence>
<evidence type="ECO:0008006" key="4">
    <source>
        <dbReference type="Google" id="ProtNLM"/>
    </source>
</evidence>
<organism evidence="2 3">
    <name type="scientific">Burkholderia aenigmatica</name>
    <dbReference type="NCBI Taxonomy" id="2015348"/>
    <lineage>
        <taxon>Bacteria</taxon>
        <taxon>Pseudomonadati</taxon>
        <taxon>Pseudomonadota</taxon>
        <taxon>Betaproteobacteria</taxon>
        <taxon>Burkholderiales</taxon>
        <taxon>Burkholderiaceae</taxon>
        <taxon>Burkholderia</taxon>
        <taxon>Burkholderia cepacia complex</taxon>
    </lineage>
</organism>
<evidence type="ECO:0000313" key="2">
    <source>
        <dbReference type="EMBL" id="OXI42165.1"/>
    </source>
</evidence>
<dbReference type="RefSeq" id="WP_089452190.1">
    <property type="nucleotide sequence ID" value="NZ_NKFA01000008.1"/>
</dbReference>
<dbReference type="EMBL" id="NKFA01000008">
    <property type="protein sequence ID" value="OXI42165.1"/>
    <property type="molecule type" value="Genomic_DNA"/>
</dbReference>
<protein>
    <recommendedName>
        <fullName evidence="4">Tail fiber protein</fullName>
    </recommendedName>
</protein>
<proteinExistence type="predicted"/>
<gene>
    <name evidence="2" type="ORF">CFB84_23295</name>
</gene>
<accession>A0A228IJ11</accession>
<evidence type="ECO:0000256" key="1">
    <source>
        <dbReference type="SAM" id="MobiDB-lite"/>
    </source>
</evidence>